<feature type="transmembrane region" description="Helical" evidence="2">
    <location>
        <begin position="541"/>
        <end position="562"/>
    </location>
</feature>
<protein>
    <submittedName>
        <fullName evidence="7">Frag1/DRAM/Sfk1 family-domain-containing protein</fullName>
    </submittedName>
</protein>
<feature type="transmembrane region" description="Helical" evidence="2">
    <location>
        <begin position="328"/>
        <end position="348"/>
    </location>
</feature>
<keyword evidence="2" id="KW-1133">Transmembrane helix</keyword>
<comment type="caution">
    <text evidence="7">The sequence shown here is derived from an EMBL/GenBank/DDBJ whole genome shotgun (WGS) entry which is preliminary data.</text>
</comment>
<evidence type="ECO:0000259" key="6">
    <source>
        <dbReference type="Pfam" id="PF23226"/>
    </source>
</evidence>
<sequence>MATATPLTASHPAASLFKAHAATLALLHTAFSAAAFLSALALGVSLHYRKIVRNQWYGYPQEWAPSVSATIGDWFPERNVFQLLIALTSGPRFLLVLVSFISHRHLRPHSTLPAVLAFVAVVRTISCGGWVFVTSSDHGDVHDVFMVLYIVLNLPYMVLHTVLTPSGTPSKPLRRVLGTAFFATLGPLVYFYLEHKQKRVPGAYSIYALFEWSLILLDVSFDAVSILDYSPASSSSSSPSAALPALELAVQPASPEATAHGVHLAPAGDAAPDGPRRPPGRIATALARVEMATAGARHFAADVYLSFCFWTLLVALGPMIFYSSVWAMGLSGDEVLLFCVLSPLVLALPPLRRALAHPALGNVGLLAGLAVRWVDDDGKGRLRGLAAGLGMALCGRVAAWWDVRGDSAKLDARARTFLTGLVLSLLVKFANFSLNPLWPFMRASPLPRYDTGGWNGVGLALAVVAYLDACMRRRPAALAAAGAAAAEKGEGGAEALKPTFAGKTGAIVGFGSLFFLVHWLFTDSGTIIAWSWAGYPSSGPFAFPHGLITIAALLAGTVLVPVPTRTRATSLASFAAASLCATLLLALDSWASFLPGCLLGTYLVSLFPPFLSSLLLHAPNGPGTPFALAFVVYSALELASTWTVAYAFVPAGSILRERTGTVLALALAGVAAGLGPAARLRGAAFGARGGGTTGTARAGTPRALRTATVLLALSGVAILAYRAPGHYAPGVPYHAGERLVTAGIWTMHFGLDGRMWESGRRTANMLRTAEVDVIGLLETDVHRMVGGNRDITQYISHALNMPYVDLGPGPQKNTWGAALISKFPILRSSHHLLPSPHGELAPAIFATLLVYGVEVDVVVAHNGQEEDPLDRQLQSIELARLLRESWPRPALFLGYLVTRPHAERPNPYKYLVEDGRMLDINADDHDRWCQYIFYRALHRVGYARLNRGSNPSVTDSEVQLGKFVTPPPRGPDTDRTVWTPERYLPEGVRFPARLYDPEEEHRFIVLTGEKGGPGAQYFMDREEKEWRRLKEIEEIEALKAGEGCPVQ</sequence>
<dbReference type="AlphaFoldDB" id="A0A5C5FUD8"/>
<evidence type="ECO:0000256" key="2">
    <source>
        <dbReference type="SAM" id="Phobius"/>
    </source>
</evidence>
<feature type="transmembrane region" description="Helical" evidence="2">
    <location>
        <begin position="303"/>
        <end position="322"/>
    </location>
</feature>
<feature type="transmembrane region" description="Helical" evidence="2">
    <location>
        <begin position="415"/>
        <end position="432"/>
    </location>
</feature>
<feature type="domain" description="PGAP2IP first transmembrane" evidence="5">
    <location>
        <begin position="307"/>
        <end position="467"/>
    </location>
</feature>
<organism evidence="7 8">
    <name type="scientific">Rhodotorula diobovata</name>
    <dbReference type="NCBI Taxonomy" id="5288"/>
    <lineage>
        <taxon>Eukaryota</taxon>
        <taxon>Fungi</taxon>
        <taxon>Dikarya</taxon>
        <taxon>Basidiomycota</taxon>
        <taxon>Pucciniomycotina</taxon>
        <taxon>Microbotryomycetes</taxon>
        <taxon>Sporidiobolales</taxon>
        <taxon>Sporidiobolaceae</taxon>
        <taxon>Rhodotorula</taxon>
    </lineage>
</organism>
<evidence type="ECO:0000259" key="5">
    <source>
        <dbReference type="Pfam" id="PF23022"/>
    </source>
</evidence>
<feature type="region of interest" description="Disordered" evidence="1">
    <location>
        <begin position="951"/>
        <end position="977"/>
    </location>
</feature>
<dbReference type="InterPro" id="IPR019402">
    <property type="entry name" value="CWH43_N"/>
</dbReference>
<dbReference type="SUPFAM" id="SSF56219">
    <property type="entry name" value="DNase I-like"/>
    <property type="match status" value="1"/>
</dbReference>
<evidence type="ECO:0000313" key="7">
    <source>
        <dbReference type="EMBL" id="TNY20423.1"/>
    </source>
</evidence>
<evidence type="ECO:0000313" key="8">
    <source>
        <dbReference type="Proteomes" id="UP000311382"/>
    </source>
</evidence>
<dbReference type="EMBL" id="SOZI01000067">
    <property type="protein sequence ID" value="TNY20423.1"/>
    <property type="molecule type" value="Genomic_DNA"/>
</dbReference>
<feature type="transmembrane region" description="Helical" evidence="2">
    <location>
        <begin position="661"/>
        <end position="682"/>
    </location>
</feature>
<feature type="transmembrane region" description="Helical" evidence="2">
    <location>
        <begin position="112"/>
        <end position="132"/>
    </location>
</feature>
<dbReference type="Pfam" id="PF10277">
    <property type="entry name" value="Frag1"/>
    <property type="match status" value="1"/>
</dbReference>
<dbReference type="Pfam" id="PF23226">
    <property type="entry name" value="Exo_endo_phos_PGAP2IP"/>
    <property type="match status" value="1"/>
</dbReference>
<feature type="transmembrane region" description="Helical" evidence="2">
    <location>
        <begin position="452"/>
        <end position="469"/>
    </location>
</feature>
<dbReference type="InterPro" id="IPR051916">
    <property type="entry name" value="GPI-anchor_lipid_remodeler"/>
</dbReference>
<gene>
    <name evidence="7" type="ORF">DMC30DRAFT_421872</name>
</gene>
<dbReference type="GO" id="GO:0016020">
    <property type="term" value="C:membrane"/>
    <property type="evidence" value="ECO:0007669"/>
    <property type="project" value="GOC"/>
</dbReference>
<evidence type="ECO:0000259" key="4">
    <source>
        <dbReference type="Pfam" id="PF23021"/>
    </source>
</evidence>
<dbReference type="Pfam" id="PF23021">
    <property type="entry name" value="6TM_2nd_PGAP2IP"/>
    <property type="match status" value="1"/>
</dbReference>
<keyword evidence="8" id="KW-1185">Reference proteome</keyword>
<dbReference type="GO" id="GO:0006506">
    <property type="term" value="P:GPI anchor biosynthetic process"/>
    <property type="evidence" value="ECO:0007669"/>
    <property type="project" value="TreeGrafter"/>
</dbReference>
<dbReference type="InterPro" id="IPR036691">
    <property type="entry name" value="Endo/exonu/phosph_ase_sf"/>
</dbReference>
<reference evidence="7 8" key="1">
    <citation type="submission" date="2019-03" db="EMBL/GenBank/DDBJ databases">
        <title>Rhodosporidium diobovatum UCD-FST 08-225 genome sequencing, assembly, and annotation.</title>
        <authorList>
            <person name="Fakankun I.U."/>
            <person name="Fristensky B."/>
            <person name="Levin D.B."/>
        </authorList>
    </citation>
    <scope>NUCLEOTIDE SEQUENCE [LARGE SCALE GENOMIC DNA]</scope>
    <source>
        <strain evidence="7 8">UCD-FST 08-225</strain>
    </source>
</reference>
<dbReference type="InterPro" id="IPR053911">
    <property type="entry name" value="PGAP2IP_TM_2nd"/>
</dbReference>
<feature type="transmembrane region" description="Helical" evidence="2">
    <location>
        <begin position="21"/>
        <end position="48"/>
    </location>
</feature>
<feature type="transmembrane region" description="Helical" evidence="2">
    <location>
        <begin position="175"/>
        <end position="193"/>
    </location>
</feature>
<feature type="domain" description="CWH43-like N-terminal" evidence="3">
    <location>
        <begin position="22"/>
        <end position="229"/>
    </location>
</feature>
<name>A0A5C5FUD8_9BASI</name>
<feature type="transmembrane region" description="Helical" evidence="2">
    <location>
        <begin position="80"/>
        <end position="100"/>
    </location>
</feature>
<dbReference type="PANTHER" id="PTHR14859">
    <property type="entry name" value="CALCOFLUOR WHITE HYPERSENSITIVE PROTEIN PRECURSOR"/>
    <property type="match status" value="1"/>
</dbReference>
<feature type="transmembrane region" description="Helical" evidence="2">
    <location>
        <begin position="504"/>
        <end position="521"/>
    </location>
</feature>
<feature type="transmembrane region" description="Helical" evidence="2">
    <location>
        <begin position="144"/>
        <end position="163"/>
    </location>
</feature>
<keyword evidence="2" id="KW-0472">Membrane</keyword>
<dbReference type="Gene3D" id="3.60.10.10">
    <property type="entry name" value="Endonuclease/exonuclease/phosphatase"/>
    <property type="match status" value="1"/>
</dbReference>
<dbReference type="InterPro" id="IPR057315">
    <property type="entry name" value="Exo_endo_phos_PGAP2IP_C"/>
</dbReference>
<evidence type="ECO:0000256" key="1">
    <source>
        <dbReference type="SAM" id="MobiDB-lite"/>
    </source>
</evidence>
<dbReference type="InterPro" id="IPR053912">
    <property type="entry name" value="PGAP2IP_TM_1nd"/>
</dbReference>
<dbReference type="GO" id="GO:0031505">
    <property type="term" value="P:fungal-type cell wall organization"/>
    <property type="evidence" value="ECO:0007669"/>
    <property type="project" value="TreeGrafter"/>
</dbReference>
<evidence type="ECO:0000259" key="3">
    <source>
        <dbReference type="Pfam" id="PF10277"/>
    </source>
</evidence>
<feature type="transmembrane region" description="Helical" evidence="2">
    <location>
        <begin position="628"/>
        <end position="649"/>
    </location>
</feature>
<feature type="transmembrane region" description="Helical" evidence="2">
    <location>
        <begin position="355"/>
        <end position="373"/>
    </location>
</feature>
<dbReference type="GO" id="GO:0005783">
    <property type="term" value="C:endoplasmic reticulum"/>
    <property type="evidence" value="ECO:0007669"/>
    <property type="project" value="TreeGrafter"/>
</dbReference>
<dbReference type="PANTHER" id="PTHR14859:SF1">
    <property type="entry name" value="PGAP2-INTERACTING PROTEIN"/>
    <property type="match status" value="1"/>
</dbReference>
<keyword evidence="2" id="KW-0812">Transmembrane</keyword>
<dbReference type="STRING" id="5288.A0A5C5FUD8"/>
<accession>A0A5C5FUD8</accession>
<proteinExistence type="predicted"/>
<dbReference type="Pfam" id="PF23022">
    <property type="entry name" value="6TM_1st_PGAP2IP"/>
    <property type="match status" value="1"/>
</dbReference>
<feature type="domain" description="PGAP2IP C-terminal nuclease-like" evidence="6">
    <location>
        <begin position="738"/>
        <end position="967"/>
    </location>
</feature>
<feature type="transmembrane region" description="Helical" evidence="2">
    <location>
        <begin position="385"/>
        <end position="403"/>
    </location>
</feature>
<dbReference type="Proteomes" id="UP000311382">
    <property type="component" value="Unassembled WGS sequence"/>
</dbReference>
<feature type="domain" description="PGAP2IP second transmembrane" evidence="4">
    <location>
        <begin position="506"/>
        <end position="675"/>
    </location>
</feature>
<dbReference type="OrthoDB" id="68581at2759"/>
<feature type="transmembrane region" description="Helical" evidence="2">
    <location>
        <begin position="593"/>
        <end position="616"/>
    </location>
</feature>